<dbReference type="InterPro" id="IPR006103">
    <property type="entry name" value="Glyco_hydro_2_cat"/>
</dbReference>
<organism evidence="7 8">
    <name type="scientific">Paenibacillus nasutitermitis</name>
    <dbReference type="NCBI Taxonomy" id="1652958"/>
    <lineage>
        <taxon>Bacteria</taxon>
        <taxon>Bacillati</taxon>
        <taxon>Bacillota</taxon>
        <taxon>Bacilli</taxon>
        <taxon>Bacillales</taxon>
        <taxon>Paenibacillaceae</taxon>
        <taxon>Paenibacillus</taxon>
    </lineage>
</organism>
<dbReference type="SUPFAM" id="SSF49785">
    <property type="entry name" value="Galactose-binding domain-like"/>
    <property type="match status" value="1"/>
</dbReference>
<dbReference type="Pfam" id="PF02836">
    <property type="entry name" value="Glyco_hydro_2_C"/>
    <property type="match status" value="1"/>
</dbReference>
<evidence type="ECO:0000256" key="2">
    <source>
        <dbReference type="ARBA" id="ARBA00022801"/>
    </source>
</evidence>
<keyword evidence="3" id="KW-0326">Glycosidase</keyword>
<dbReference type="SUPFAM" id="SSF49303">
    <property type="entry name" value="beta-Galactosidase/glucuronidase domain"/>
    <property type="match status" value="1"/>
</dbReference>
<dbReference type="AlphaFoldDB" id="A0A916YQA2"/>
<comment type="similarity">
    <text evidence="1">Belongs to the glycosyl hydrolase 2 family.</text>
</comment>
<dbReference type="Pfam" id="PF00703">
    <property type="entry name" value="Glyco_hydro_2"/>
    <property type="match status" value="1"/>
</dbReference>
<dbReference type="Gene3D" id="2.60.120.260">
    <property type="entry name" value="Galactose-binding domain-like"/>
    <property type="match status" value="1"/>
</dbReference>
<dbReference type="PANTHER" id="PTHR42732:SF1">
    <property type="entry name" value="BETA-MANNOSIDASE"/>
    <property type="match status" value="1"/>
</dbReference>
<dbReference type="GO" id="GO:0004553">
    <property type="term" value="F:hydrolase activity, hydrolyzing O-glycosyl compounds"/>
    <property type="evidence" value="ECO:0007669"/>
    <property type="project" value="InterPro"/>
</dbReference>
<dbReference type="InterPro" id="IPR008979">
    <property type="entry name" value="Galactose-bd-like_sf"/>
</dbReference>
<evidence type="ECO:0000259" key="5">
    <source>
        <dbReference type="Pfam" id="PF02836"/>
    </source>
</evidence>
<evidence type="ECO:0000259" key="6">
    <source>
        <dbReference type="Pfam" id="PF02837"/>
    </source>
</evidence>
<dbReference type="GO" id="GO:0005975">
    <property type="term" value="P:carbohydrate metabolic process"/>
    <property type="evidence" value="ECO:0007669"/>
    <property type="project" value="InterPro"/>
</dbReference>
<evidence type="ECO:0000256" key="3">
    <source>
        <dbReference type="ARBA" id="ARBA00023295"/>
    </source>
</evidence>
<keyword evidence="8" id="KW-1185">Reference proteome</keyword>
<dbReference type="SUPFAM" id="SSF51445">
    <property type="entry name" value="(Trans)glycosidases"/>
    <property type="match status" value="1"/>
</dbReference>
<name>A0A916YQA2_9BACL</name>
<dbReference type="InterPro" id="IPR017853">
    <property type="entry name" value="GH"/>
</dbReference>
<feature type="domain" description="Glycoside hydrolase family 2 immunoglobulin-like beta-sandwich" evidence="4">
    <location>
        <begin position="177"/>
        <end position="276"/>
    </location>
</feature>
<dbReference type="Gene3D" id="3.20.20.80">
    <property type="entry name" value="Glycosidases"/>
    <property type="match status" value="1"/>
</dbReference>
<evidence type="ECO:0000259" key="4">
    <source>
        <dbReference type="Pfam" id="PF00703"/>
    </source>
</evidence>
<protein>
    <submittedName>
        <fullName evidence="7">Beta-galactosidase</fullName>
    </submittedName>
</protein>
<gene>
    <name evidence="7" type="ORF">GCM10010911_12450</name>
</gene>
<feature type="domain" description="Glycoside hydrolase family 2 catalytic" evidence="5">
    <location>
        <begin position="283"/>
        <end position="431"/>
    </location>
</feature>
<sequence length="935" mass="105548">MTHEIPIDPMWRFQLDPGERVQAESTAVDQLESRISVHGSWEEQGYGERSAHQPIGTWKKKKEYTGTAWYGTVIDLPEYLEDYHFRLIISGVHWQTALWVNGQAAGQRQSLVNDHCYELGEEAKAGGSCELLIRVNNEMRMEMEETHIHSYHTATNWGGITGGVRLEAVPRVSMREITLTPDAERRQIGVVAKLGGNAASGESALYSVEVRVKVNNGLTVIGAAQPDEEGTAAVELELGLEAELWSDSNPQLYTADVFLKREGRIVDAQTRRFGLRNMKADGTRLMLNGEAVFLRGYVDCCVFPLTGYPVWDIEVYRRQFRIARSYGFNHVRLHGWSPPKPFWLAADEEGMLVQTELPQWSRHYRTRSRDADSEAHSFYRQELKELLGALNEHPSFVLLSMGNELIGKEGHAQLNELVREARETDPTRLYTDNTGFGHLPEGDREGDFYIPTLNWHPPVNTDFAATPDTTQDFAAVTRLGSKPMLAHEHGQFTMYVRPQEEEKYTGALEPSWLSYINENLQYKQWEGRLPEFQRITGSLLMDCLKEAMERARRTPDLAGIQLLDIRDFPGQGHATTGFLDVFWDEKGITTPEAVRAFNGETVLLMRSGGRTFFEGEQAKLALEISHYGSGTLDEALINWSFADQDGVLASGIAEAGSIEKGRTTRLQPIAFVMPEGTAGKIKFSVALSDGSRAINANEWSFWVFPRVFPQEHKGQVLTNIDNVRTFLQDAVYSQQIGIHWLSYRVEAGTKLIIADRMSKELLQFMHDGGSVWLMPAKDALQDSISIHHLPIFWNYLWFPNQRGTTMGLILNEHPALGRFPHEGQTDWHLYGMTEHSVAVSLDAMPSVEPIVEVIDHFARMKRLASVFECRVGAGKLFVSTLRLTDEDVCKKPETLFLFHEIFTYLMSEKFSPAARISAAELLAQFPIAGVSYDVI</sequence>
<proteinExistence type="inferred from homology"/>
<dbReference type="InterPro" id="IPR036156">
    <property type="entry name" value="Beta-gal/glucu_dom_sf"/>
</dbReference>
<feature type="domain" description="Glycosyl hydrolases family 2 sugar binding" evidence="6">
    <location>
        <begin position="8"/>
        <end position="128"/>
    </location>
</feature>
<dbReference type="Proteomes" id="UP000612456">
    <property type="component" value="Unassembled WGS sequence"/>
</dbReference>
<dbReference type="RefSeq" id="WP_188990116.1">
    <property type="nucleotide sequence ID" value="NZ_BMHP01000001.1"/>
</dbReference>
<reference evidence="7" key="1">
    <citation type="journal article" date="2014" name="Int. J. Syst. Evol. Microbiol.">
        <title>Complete genome sequence of Corynebacterium casei LMG S-19264T (=DSM 44701T), isolated from a smear-ripened cheese.</title>
        <authorList>
            <consortium name="US DOE Joint Genome Institute (JGI-PGF)"/>
            <person name="Walter F."/>
            <person name="Albersmeier A."/>
            <person name="Kalinowski J."/>
            <person name="Ruckert C."/>
        </authorList>
    </citation>
    <scope>NUCLEOTIDE SEQUENCE</scope>
    <source>
        <strain evidence="7">CGMCC 1.15178</strain>
    </source>
</reference>
<evidence type="ECO:0000313" key="8">
    <source>
        <dbReference type="Proteomes" id="UP000612456"/>
    </source>
</evidence>
<dbReference type="EMBL" id="BMHP01000001">
    <property type="protein sequence ID" value="GGD56233.1"/>
    <property type="molecule type" value="Genomic_DNA"/>
</dbReference>
<dbReference type="InterPro" id="IPR006102">
    <property type="entry name" value="Ig-like_GH2"/>
</dbReference>
<dbReference type="InterPro" id="IPR051913">
    <property type="entry name" value="GH2_Domain-Containing"/>
</dbReference>
<accession>A0A916YQA2</accession>
<keyword evidence="2" id="KW-0378">Hydrolase</keyword>
<comment type="caution">
    <text evidence="7">The sequence shown here is derived from an EMBL/GenBank/DDBJ whole genome shotgun (WGS) entry which is preliminary data.</text>
</comment>
<dbReference type="Pfam" id="PF02837">
    <property type="entry name" value="Glyco_hydro_2_N"/>
    <property type="match status" value="1"/>
</dbReference>
<dbReference type="PANTHER" id="PTHR42732">
    <property type="entry name" value="BETA-GALACTOSIDASE"/>
    <property type="match status" value="1"/>
</dbReference>
<reference evidence="7" key="2">
    <citation type="submission" date="2020-09" db="EMBL/GenBank/DDBJ databases">
        <authorList>
            <person name="Sun Q."/>
            <person name="Zhou Y."/>
        </authorList>
    </citation>
    <scope>NUCLEOTIDE SEQUENCE</scope>
    <source>
        <strain evidence="7">CGMCC 1.15178</strain>
    </source>
</reference>
<dbReference type="Gene3D" id="2.60.40.10">
    <property type="entry name" value="Immunoglobulins"/>
    <property type="match status" value="1"/>
</dbReference>
<dbReference type="InterPro" id="IPR013783">
    <property type="entry name" value="Ig-like_fold"/>
</dbReference>
<dbReference type="InterPro" id="IPR006104">
    <property type="entry name" value="Glyco_hydro_2_N"/>
</dbReference>
<evidence type="ECO:0000256" key="1">
    <source>
        <dbReference type="ARBA" id="ARBA00007401"/>
    </source>
</evidence>
<evidence type="ECO:0000313" key="7">
    <source>
        <dbReference type="EMBL" id="GGD56233.1"/>
    </source>
</evidence>